<feature type="domain" description="K Homology" evidence="5">
    <location>
        <begin position="1132"/>
        <end position="1243"/>
    </location>
</feature>
<dbReference type="CDD" id="cd22450">
    <property type="entry name" value="KH-I_ScSCP160_rpt5"/>
    <property type="match status" value="1"/>
</dbReference>
<feature type="domain" description="K Homology" evidence="5">
    <location>
        <begin position="1063"/>
        <end position="1131"/>
    </location>
</feature>
<dbReference type="GO" id="GO:0005737">
    <property type="term" value="C:cytoplasm"/>
    <property type="evidence" value="ECO:0007669"/>
    <property type="project" value="TreeGrafter"/>
</dbReference>
<dbReference type="EMBL" id="QGMK01000440">
    <property type="protein sequence ID" value="TVY81677.1"/>
    <property type="molecule type" value="Genomic_DNA"/>
</dbReference>
<feature type="compositionally biased region" description="Polar residues" evidence="4">
    <location>
        <begin position="145"/>
        <end position="156"/>
    </location>
</feature>
<dbReference type="PANTHER" id="PTHR10627:SF31">
    <property type="entry name" value="DODECA-SATELLITE-BINDING PROTEIN 1, ISOFORM A"/>
    <property type="match status" value="1"/>
</dbReference>
<dbReference type="OrthoDB" id="10027144at2759"/>
<evidence type="ECO:0000313" key="6">
    <source>
        <dbReference type="EMBL" id="TVY81677.1"/>
    </source>
</evidence>
<sequence length="1327" mass="143332">DLQACALTSSDIHSPFLPRTFTMSSAKSAPNGSSASWSAAERLMQNPNESHNPTVEEVPDEEDVTPHPHPASADSILESDADTPSWAPSMSAKAAGKRKEETSSNARTPMLDTQSDEVFPGLGGAPKAPQAAPSPWVSKNGPAANGTSNGVSTNGTSASNSPAANQSAPKVAAPSLAGQVSGMSYTFEPKELPRSATKKPLPDLLRDINKKFRVNLAQTTGEGGSIKIAAGGSRTAESVTRQAFKELGSQINLKTSAKVSIPRSARALIIGKGGANIKALQEASGARIQMPKMEDTPEPVDDDDDMIDVVIEGNPIAVRIAKAELAKKGAERKSTVNTKLRTIPAEFYPFISGEAQALEEAHGVQIRVPTHHTWTSQPPPQLPEQGQAPAFIPAAGDNHVTLAGDRAAVQAARAEIEALTNKLRQELTMQQQSINKGRHQFIIGDRGISVQDFFADTGCGIILPGGAEDDVITIIGTSDQVDEAMDKAMDLAMGMQNSSFDISRHIRGVPRPGEHARNITQYLRDRKQIEKIEKLHQAHIFTPVDYAGGAAPWELYARDGKNAIRAQGEIKNIVMAHPPDRMATVPVDSFFHNHLRNDIIPRVKQDYGVHVVIPSASQPDVLLVFEGEGGQKAEYEVPRGQPTPAEIQAFRQGLEDARKHILDIIGAQAQITSTEIDVPAIFHDKLKRYIKKEQQARSADQIPVRVFNTGTLLTFRGPQPAVESLAAKVNAFVEQAIEDEKERGFTLSFDFPKEYAGQLVGKGASHVNELRERFDVDIKVNDGKVDLKGPKAKAEAAKSHILSLGRQWADTATYTLKVDPTYHSELIGAKGAQINRLQDRYKVQIHFPRQKAFRDDQSNADAASDAGQRKVRPEQSADEVTVKGPTKGADGARDEILSLLQYLKDNSHEATVTVKAGQIPQLIGQRGSGMDEIRTSTGARIDVPNAKNLSPENEVVIKIKGTKSQMAQAKKLIEEKKEVYDQTVKKTLSVDRRHHRALIGSGGSTIRDIVSKAGGSDNPREYIRTVQFPKVEADGNDIKIEGNKEVVDKIIAAINEIVSTLDSQKTDELDIPTDKHRSLIGRGGETKKELEAKFKVALDIPRQGSGQTAVKITGQPDAVAKAKAHLQDLVKEQEGESVSVPLKVHHSIADNGQYFRRLKNEHKVTVDHAGHKVPPKPAAPTNVRANGGAMPLITDDADEAADVHSWKLVDMSESGLDGDIPWILRGPPDNIAKAQAALEAAIEQALQNTTIGYLTLPDPSTYRFVIGTRGSKVDSIRKATGCKITVPRDQAADEAIEIIGSADGVEAARDLILQAVKEGGNAPNGRF</sequence>
<feature type="domain" description="K Homology" evidence="5">
    <location>
        <begin position="810"/>
        <end position="901"/>
    </location>
</feature>
<feature type="domain" description="K Homology" evidence="5">
    <location>
        <begin position="743"/>
        <end position="806"/>
    </location>
</feature>
<evidence type="ECO:0000313" key="7">
    <source>
        <dbReference type="Proteomes" id="UP000469558"/>
    </source>
</evidence>
<dbReference type="CDD" id="cd02394">
    <property type="entry name" value="KH-I_Vigilin_rpt6"/>
    <property type="match status" value="1"/>
</dbReference>
<feature type="region of interest" description="Disordered" evidence="4">
    <location>
        <begin position="1"/>
        <end position="175"/>
    </location>
</feature>
<dbReference type="InterPro" id="IPR004087">
    <property type="entry name" value="KH_dom"/>
</dbReference>
<feature type="domain" description="K Homology" evidence="5">
    <location>
        <begin position="906"/>
        <end position="978"/>
    </location>
</feature>
<feature type="domain" description="K Homology" evidence="5">
    <location>
        <begin position="1248"/>
        <end position="1317"/>
    </location>
</feature>
<protein>
    <submittedName>
        <fullName evidence="6">Vigilin</fullName>
    </submittedName>
</protein>
<feature type="compositionally biased region" description="Polar residues" evidence="4">
    <location>
        <begin position="21"/>
        <end position="37"/>
    </location>
</feature>
<dbReference type="GO" id="GO:0003729">
    <property type="term" value="F:mRNA binding"/>
    <property type="evidence" value="ECO:0007669"/>
    <property type="project" value="TreeGrafter"/>
</dbReference>
<dbReference type="CDD" id="cd00105">
    <property type="entry name" value="KH-I"/>
    <property type="match status" value="1"/>
</dbReference>
<organism evidence="6 7">
    <name type="scientific">Lachnellula suecica</name>
    <dbReference type="NCBI Taxonomy" id="602035"/>
    <lineage>
        <taxon>Eukaryota</taxon>
        <taxon>Fungi</taxon>
        <taxon>Dikarya</taxon>
        <taxon>Ascomycota</taxon>
        <taxon>Pezizomycotina</taxon>
        <taxon>Leotiomycetes</taxon>
        <taxon>Helotiales</taxon>
        <taxon>Lachnaceae</taxon>
        <taxon>Lachnellula</taxon>
    </lineage>
</organism>
<keyword evidence="2" id="KW-0694">RNA-binding</keyword>
<dbReference type="PROSITE" id="PS50084">
    <property type="entry name" value="KH_TYPE_1"/>
    <property type="match status" value="8"/>
</dbReference>
<feature type="domain" description="K Homology" evidence="5">
    <location>
        <begin position="426"/>
        <end position="493"/>
    </location>
</feature>
<evidence type="ECO:0000256" key="3">
    <source>
        <dbReference type="SAM" id="Coils"/>
    </source>
</evidence>
<feature type="compositionally biased region" description="Polar residues" evidence="4">
    <location>
        <begin position="103"/>
        <end position="113"/>
    </location>
</feature>
<evidence type="ECO:0000256" key="4">
    <source>
        <dbReference type="SAM" id="MobiDB-lite"/>
    </source>
</evidence>
<proteinExistence type="predicted"/>
<keyword evidence="7" id="KW-1185">Reference proteome</keyword>
<comment type="caution">
    <text evidence="6">The sequence shown here is derived from an EMBL/GenBank/DDBJ whole genome shotgun (WGS) entry which is preliminary data.</text>
</comment>
<dbReference type="InterPro" id="IPR036612">
    <property type="entry name" value="KH_dom_type_1_sf"/>
</dbReference>
<feature type="non-terminal residue" evidence="6">
    <location>
        <position position="1327"/>
    </location>
</feature>
<feature type="compositionally biased region" description="Low complexity" evidence="4">
    <location>
        <begin position="157"/>
        <end position="169"/>
    </location>
</feature>
<feature type="domain" description="K Homology" evidence="5">
    <location>
        <begin position="334"/>
        <end position="421"/>
    </location>
</feature>
<dbReference type="Pfam" id="PF00013">
    <property type="entry name" value="KH_1"/>
    <property type="match status" value="7"/>
</dbReference>
<dbReference type="PANTHER" id="PTHR10627">
    <property type="entry name" value="SCP160"/>
    <property type="match status" value="1"/>
</dbReference>
<keyword evidence="1" id="KW-0677">Repeat</keyword>
<dbReference type="Gene3D" id="3.30.1370.10">
    <property type="entry name" value="K Homology domain, type 1"/>
    <property type="match status" value="9"/>
</dbReference>
<dbReference type="CDD" id="cd22408">
    <property type="entry name" value="KH-I_Vigilin_rpt4"/>
    <property type="match status" value="1"/>
</dbReference>
<feature type="coiled-coil region" evidence="3">
    <location>
        <begin position="959"/>
        <end position="986"/>
    </location>
</feature>
<feature type="coiled-coil region" evidence="3">
    <location>
        <begin position="402"/>
        <end position="429"/>
    </location>
</feature>
<dbReference type="InterPro" id="IPR054548">
    <property type="entry name" value="SCP160-like_KH"/>
</dbReference>
<feature type="domain" description="K Homology" evidence="5">
    <location>
        <begin position="253"/>
        <end position="330"/>
    </location>
</feature>
<name>A0A8T9CB21_9HELO</name>
<feature type="compositionally biased region" description="Polar residues" evidence="4">
    <location>
        <begin position="1"/>
        <end position="12"/>
    </location>
</feature>
<gene>
    <name evidence="6" type="primary">vgl1</name>
    <name evidence="6" type="ORF">LSUE1_G003522</name>
</gene>
<accession>A0A8T9CB21</accession>
<feature type="domain" description="K Homology" evidence="5">
    <location>
        <begin position="982"/>
        <end position="1059"/>
    </location>
</feature>
<evidence type="ECO:0000259" key="5">
    <source>
        <dbReference type="SMART" id="SM00322"/>
    </source>
</evidence>
<dbReference type="Pfam" id="PF22952">
    <property type="entry name" value="KH_11"/>
    <property type="match status" value="1"/>
</dbReference>
<dbReference type="SUPFAM" id="SSF54791">
    <property type="entry name" value="Eukaryotic type KH-domain (KH-domain type I)"/>
    <property type="match status" value="8"/>
</dbReference>
<feature type="region of interest" description="Disordered" evidence="4">
    <location>
        <begin position="848"/>
        <end position="889"/>
    </location>
</feature>
<evidence type="ECO:0000256" key="2">
    <source>
        <dbReference type="PROSITE-ProRule" id="PRU00117"/>
    </source>
</evidence>
<feature type="domain" description="K Homology" evidence="5">
    <location>
        <begin position="579"/>
        <end position="666"/>
    </location>
</feature>
<dbReference type="Proteomes" id="UP000469558">
    <property type="component" value="Unassembled WGS sequence"/>
</dbReference>
<keyword evidence="3" id="KW-0175">Coiled coil</keyword>
<dbReference type="SMART" id="SM00322">
    <property type="entry name" value="KH"/>
    <property type="match status" value="11"/>
</dbReference>
<evidence type="ECO:0000256" key="1">
    <source>
        <dbReference type="ARBA" id="ARBA00022737"/>
    </source>
</evidence>
<dbReference type="InterPro" id="IPR004088">
    <property type="entry name" value="KH_dom_type_1"/>
</dbReference>
<reference evidence="6 7" key="1">
    <citation type="submission" date="2018-05" db="EMBL/GenBank/DDBJ databases">
        <title>Genome sequencing and assembly of the regulated plant pathogen Lachnellula willkommii and related sister species for the development of diagnostic species identification markers.</title>
        <authorList>
            <person name="Giroux E."/>
            <person name="Bilodeau G."/>
        </authorList>
    </citation>
    <scope>NUCLEOTIDE SEQUENCE [LARGE SCALE GENOMIC DNA]</scope>
    <source>
        <strain evidence="6 7">CBS 268.59</strain>
    </source>
</reference>